<proteinExistence type="predicted"/>
<gene>
    <name evidence="1" type="ORF">UFOPK4293_00394</name>
</gene>
<organism evidence="1">
    <name type="scientific">freshwater metagenome</name>
    <dbReference type="NCBI Taxonomy" id="449393"/>
    <lineage>
        <taxon>unclassified sequences</taxon>
        <taxon>metagenomes</taxon>
        <taxon>ecological metagenomes</taxon>
    </lineage>
</organism>
<dbReference type="EMBL" id="CAFBQH010000015">
    <property type="protein sequence ID" value="CAB5046373.1"/>
    <property type="molecule type" value="Genomic_DNA"/>
</dbReference>
<protein>
    <submittedName>
        <fullName evidence="1">Unannotated protein</fullName>
    </submittedName>
</protein>
<name>A0A6J7SZA3_9ZZZZ</name>
<dbReference type="AlphaFoldDB" id="A0A6J7SZA3"/>
<reference evidence="1" key="1">
    <citation type="submission" date="2020-05" db="EMBL/GenBank/DDBJ databases">
        <authorList>
            <person name="Chiriac C."/>
            <person name="Salcher M."/>
            <person name="Ghai R."/>
            <person name="Kavagutti S V."/>
        </authorList>
    </citation>
    <scope>NUCLEOTIDE SEQUENCE</scope>
</reference>
<evidence type="ECO:0000313" key="1">
    <source>
        <dbReference type="EMBL" id="CAB5046373.1"/>
    </source>
</evidence>
<accession>A0A6J7SZA3</accession>
<sequence>MARFTVTVRPLNTAAAARMSSMRPLVHEPINTVSTGTSRMFIPAVSPMYSSARLIVLALVSSGASAGEGMMPLIGSTCAGFVPQLTCGDNVAASITTSTSNCAPSSVRRFFHAATAASQSAPFGACSRPLRYSKVVSSGAIRPAFAPASMLMLHTVMRPSMESARMAEPRYSMTWPIPPPVPIFPMMARMMSFAVTPSGASPSTVIDIHFGRD</sequence>